<accession>A0A3N6MEV0</accession>
<name>A0A3N6MEV0_NATCH</name>
<dbReference type="Proteomes" id="UP000282323">
    <property type="component" value="Unassembled WGS sequence"/>
</dbReference>
<sequence>MSSRREAADATRTDDPSESVCDRCGDPVPEDRILRLSVEPCPELAGRYEAVTATYCPDCVAGIGHLSFAARPRGHPPTDSE</sequence>
<feature type="region of interest" description="Disordered" evidence="1">
    <location>
        <begin position="1"/>
        <end position="24"/>
    </location>
</feature>
<protein>
    <submittedName>
        <fullName evidence="2">Uncharacterized protein</fullName>
    </submittedName>
</protein>
<evidence type="ECO:0000313" key="2">
    <source>
        <dbReference type="EMBL" id="RQG92396.1"/>
    </source>
</evidence>
<dbReference type="EMBL" id="REGA01000016">
    <property type="protein sequence ID" value="RQG92396.1"/>
    <property type="molecule type" value="Genomic_DNA"/>
</dbReference>
<evidence type="ECO:0000256" key="1">
    <source>
        <dbReference type="SAM" id="MobiDB-lite"/>
    </source>
</evidence>
<dbReference type="AlphaFoldDB" id="A0A3N6MEV0"/>
<dbReference type="OrthoDB" id="204520at2157"/>
<keyword evidence="3" id="KW-1185">Reference proteome</keyword>
<proteinExistence type="predicted"/>
<reference evidence="2 3" key="1">
    <citation type="submission" date="2018-10" db="EMBL/GenBank/DDBJ databases">
        <title>Natrarchaeobius chitinivorans gen. nov., sp. nov., and Natrarchaeobius haloalkaliphilus sp. nov., alkaliphilic, chitin-utilizing haloarchaea from hypersaline alkaline lakes.</title>
        <authorList>
            <person name="Sorokin D.Y."/>
            <person name="Elcheninov A.G."/>
            <person name="Kostrikina N.A."/>
            <person name="Bale N.J."/>
            <person name="Sinninghe Damste J.S."/>
            <person name="Khijniak T.V."/>
            <person name="Kublanov I.V."/>
            <person name="Toshchakov S.V."/>
        </authorList>
    </citation>
    <scope>NUCLEOTIDE SEQUENCE [LARGE SCALE GENOMIC DNA]</scope>
    <source>
        <strain evidence="2 3">AArcht4T</strain>
    </source>
</reference>
<organism evidence="2 3">
    <name type="scientific">Natrarchaeobius chitinivorans</name>
    <dbReference type="NCBI Taxonomy" id="1679083"/>
    <lineage>
        <taxon>Archaea</taxon>
        <taxon>Methanobacteriati</taxon>
        <taxon>Methanobacteriota</taxon>
        <taxon>Stenosarchaea group</taxon>
        <taxon>Halobacteria</taxon>
        <taxon>Halobacteriales</taxon>
        <taxon>Natrialbaceae</taxon>
        <taxon>Natrarchaeobius</taxon>
    </lineage>
</organism>
<comment type="caution">
    <text evidence="2">The sequence shown here is derived from an EMBL/GenBank/DDBJ whole genome shotgun (WGS) entry which is preliminary data.</text>
</comment>
<evidence type="ECO:0000313" key="3">
    <source>
        <dbReference type="Proteomes" id="UP000282323"/>
    </source>
</evidence>
<dbReference type="RefSeq" id="WP_124196711.1">
    <property type="nucleotide sequence ID" value="NZ_REGA01000016.1"/>
</dbReference>
<gene>
    <name evidence="2" type="ORF">EA473_16600</name>
</gene>